<feature type="compositionally biased region" description="Basic and acidic residues" evidence="2">
    <location>
        <begin position="950"/>
        <end position="967"/>
    </location>
</feature>
<feature type="region of interest" description="Disordered" evidence="2">
    <location>
        <begin position="787"/>
        <end position="1002"/>
    </location>
</feature>
<keyword evidence="1" id="KW-0175">Coiled coil</keyword>
<feature type="region of interest" description="Disordered" evidence="2">
    <location>
        <begin position="672"/>
        <end position="708"/>
    </location>
</feature>
<accession>A0A7S0HJH9</accession>
<reference evidence="3" key="1">
    <citation type="submission" date="2021-01" db="EMBL/GenBank/DDBJ databases">
        <authorList>
            <person name="Corre E."/>
            <person name="Pelletier E."/>
            <person name="Niang G."/>
            <person name="Scheremetjew M."/>
            <person name="Finn R."/>
            <person name="Kale V."/>
            <person name="Holt S."/>
            <person name="Cochrane G."/>
            <person name="Meng A."/>
            <person name="Brown T."/>
            <person name="Cohen L."/>
        </authorList>
    </citation>
    <scope>NUCLEOTIDE SEQUENCE</scope>
    <source>
        <strain evidence="3">CCMP325</strain>
    </source>
</reference>
<feature type="compositionally biased region" description="Basic and acidic residues" evidence="2">
    <location>
        <begin position="861"/>
        <end position="903"/>
    </location>
</feature>
<feature type="compositionally biased region" description="Pro residues" evidence="2">
    <location>
        <begin position="1392"/>
        <end position="1401"/>
    </location>
</feature>
<proteinExistence type="predicted"/>
<feature type="compositionally biased region" description="Basic and acidic residues" evidence="2">
    <location>
        <begin position="793"/>
        <end position="824"/>
    </location>
</feature>
<feature type="region of interest" description="Disordered" evidence="2">
    <location>
        <begin position="1363"/>
        <end position="1454"/>
    </location>
</feature>
<feature type="region of interest" description="Disordered" evidence="2">
    <location>
        <begin position="360"/>
        <end position="381"/>
    </location>
</feature>
<organism evidence="3">
    <name type="scientific">Hanusia phi</name>
    <dbReference type="NCBI Taxonomy" id="3032"/>
    <lineage>
        <taxon>Eukaryota</taxon>
        <taxon>Cryptophyceae</taxon>
        <taxon>Pyrenomonadales</taxon>
        <taxon>Geminigeraceae</taxon>
        <taxon>Hanusia</taxon>
    </lineage>
</organism>
<feature type="compositionally biased region" description="Basic and acidic residues" evidence="2">
    <location>
        <begin position="675"/>
        <end position="685"/>
    </location>
</feature>
<evidence type="ECO:0000313" key="3">
    <source>
        <dbReference type="EMBL" id="CAD8481052.1"/>
    </source>
</evidence>
<gene>
    <name evidence="3" type="ORF">HPHI1048_LOCUS8800</name>
</gene>
<protein>
    <submittedName>
        <fullName evidence="3">Uncharacterized protein</fullName>
    </submittedName>
</protein>
<feature type="coiled-coil region" evidence="1">
    <location>
        <begin position="1175"/>
        <end position="1228"/>
    </location>
</feature>
<evidence type="ECO:0000256" key="1">
    <source>
        <dbReference type="SAM" id="Coils"/>
    </source>
</evidence>
<feature type="compositionally biased region" description="Acidic residues" evidence="2">
    <location>
        <begin position="1443"/>
        <end position="1454"/>
    </location>
</feature>
<feature type="compositionally biased region" description="Low complexity" evidence="2">
    <location>
        <begin position="832"/>
        <end position="842"/>
    </location>
</feature>
<name>A0A7S0HJH9_9CRYP</name>
<sequence>MEGFELGGDGCVTGLFHYLWSKNHAKKSCPLVNIPDTIVYKYRQPAYWYFTSKDPASGIKMKNKCNLGNIKVEESLSSKPGHSNCEVVAYYICSVNTASGYKTTIEHFDYDGLRDFLYNYDKENNGILQRFIDSKGGNNALYRAIWSPNVFHVERRTNRMELSDRKHNIHNRVVTFEGDEHFCDTLTVTDTMLGSQIQRICESIVTHCSSHLNAQGQGSHISRMVLHFKVDENNRVWFLWCSSMRLSPDDLQAYSLRDRTPLDIHSELAVPEYIKRFLGPRGDAPTRGSSHGKKREFVCGPCLLVNGDRCAKVVDKSRRCEVTYKMVIEFYEQRKGDAPSEAEKLPWMEEEVKFELNDTHIPTGEQESSSPEERAVSPTEEVGEPVPLVFKKLHPNLTPVNYALLKKDPLFLYSRMAVCDQCFLIFTEYHSPPLPIVEKMPSSLLMDRYPASFSNQTSSSAVGGEISSFSQMHERRPHSISPIQRGGRDSVLSGKTTAMGMHEDRSGDLSLLPAKHEKGPPPPARTNLNEVVMGGGIAEEERRRRPRLVPPVEQGTRPVRLAGYTYAGNSRLSKALRRSTRLAENFVSSVSSGQFTKKVEERIQPLQLAPSPPALDFVTSKNYSDLSELSDASFALAVLEGEEAFLQNLNPIPKADRSKKRDKDIVKAASRKAKEKLVRAKKEGDKEEEEEVTADAPERVGPVKPSGRWIGKSKGAKSLLERSPFLPGNAGIASKRRSASAMEVLPPPLNEQDLHRMLRSYEEQGGGELPSGVKAAIEMAMQIRTGAYQSSEKMGRKEEEMQGKRQELVDQGRYEPSKEPSKKEEEEEETSAPESSVPAASSWRPNTGGAETRFEPNGLEEAERGDVEGEPWKEEVHAEKGRGGEGRKYETRLEGRSGEHATDEGWSAETAAGALHQEQGGGAREHLPEQEAADSYAEQPGIDRQANESGRQEEHGMQSEVSERKEREEEEEVEWSLDEKNQESAVLEHGAGAGSRRKRSFSQRGRALQWDDLYHRQSSDAGKRRMQKSDLFPQEMRSILQGDVGEQLSSVSVQLWQSSCQIQRNYWTDRVANMLGKLLEMRRLERRRRAFFQGCRDCIAQSDCKLRISSVHCLGKNKQKQSIIYISWQRWTHFARAMGDSHLKSSRRQQRSLAMFTSIFVWMRLRDAGRAGRAAQKLLEDLNSCEERRKAEEERAVSHVTELERDFAMRLQADREHQQEKHEEALKRQVASMERVRGMFESSRTEWTQQLEQLSRSLLGELDCLGTERELLLRDLRQSELRAGLGLQHLLQQLLWIRQHVQETMQGEEEAAGLVASRTADMDEQLRVFLASNSELEEKVRTLRGQVAFKDWRMRRLLLAPRPPSQLHDVSPDEGEARPAEHADHHSETMAAPPPAPPAPAPQAAEVPSRQEVRQEGSTSSHRASYFPASLAGEDSGGRALGEEEEGGEEVDEELKEYMQRRRAEIILRRTSSPDV</sequence>
<feature type="compositionally biased region" description="Basic and acidic residues" evidence="2">
    <location>
        <begin position="1375"/>
        <end position="1388"/>
    </location>
</feature>
<dbReference type="EMBL" id="HBEO01012904">
    <property type="protein sequence ID" value="CAD8481052.1"/>
    <property type="molecule type" value="Transcribed_RNA"/>
</dbReference>
<evidence type="ECO:0000256" key="2">
    <source>
        <dbReference type="SAM" id="MobiDB-lite"/>
    </source>
</evidence>